<evidence type="ECO:0000313" key="2">
    <source>
        <dbReference type="EMBL" id="MBD2189477.1"/>
    </source>
</evidence>
<organism evidence="2 3">
    <name type="scientific">Pseudanabaena mucicola FACHB-723</name>
    <dbReference type="NCBI Taxonomy" id="2692860"/>
    <lineage>
        <taxon>Bacteria</taxon>
        <taxon>Bacillati</taxon>
        <taxon>Cyanobacteriota</taxon>
        <taxon>Cyanophyceae</taxon>
        <taxon>Pseudanabaenales</taxon>
        <taxon>Pseudanabaenaceae</taxon>
        <taxon>Pseudanabaena</taxon>
    </lineage>
</organism>
<dbReference type="SMART" id="SM00052">
    <property type="entry name" value="EAL"/>
    <property type="match status" value="1"/>
</dbReference>
<dbReference type="InterPro" id="IPR035919">
    <property type="entry name" value="EAL_sf"/>
</dbReference>
<dbReference type="PROSITE" id="PS50883">
    <property type="entry name" value="EAL"/>
    <property type="match status" value="1"/>
</dbReference>
<evidence type="ECO:0000313" key="3">
    <source>
        <dbReference type="Proteomes" id="UP000642094"/>
    </source>
</evidence>
<keyword evidence="3" id="KW-1185">Reference proteome</keyword>
<dbReference type="CDD" id="cd01948">
    <property type="entry name" value="EAL"/>
    <property type="match status" value="1"/>
</dbReference>
<sequence>MVGDQNNMANGCTECSKDRGLGFEFTMAFQPIVNTTTHEVFAQEALVRGLNEEPAGEILGRVNDLNRYSFDQSCRVKAVEFGAKLDIKSFVSINFLPNAVYRPELCIRTTIEAAETFGFPVNQIIFEVTEGEKITDHAHLREIIQYYRKTGFLTAIDDFGAGYSGLNLLAEMQTDLVKIDMGLIRDIDHNKSRRAIVRGITQVCDELGIKVIAEGIETYEELSILQSFGIELFQGFYFAKPMFQNLATIKNL</sequence>
<evidence type="ECO:0000259" key="1">
    <source>
        <dbReference type="PROSITE" id="PS50883"/>
    </source>
</evidence>
<feature type="domain" description="EAL" evidence="1">
    <location>
        <begin position="5"/>
        <end position="252"/>
    </location>
</feature>
<dbReference type="RefSeq" id="WP_190404305.1">
    <property type="nucleotide sequence ID" value="NZ_JACJQB010000040.1"/>
</dbReference>
<proteinExistence type="predicted"/>
<dbReference type="InterPro" id="IPR001633">
    <property type="entry name" value="EAL_dom"/>
</dbReference>
<dbReference type="EMBL" id="JACJQB010000040">
    <property type="protein sequence ID" value="MBD2189477.1"/>
    <property type="molecule type" value="Genomic_DNA"/>
</dbReference>
<dbReference type="SUPFAM" id="SSF141868">
    <property type="entry name" value="EAL domain-like"/>
    <property type="match status" value="1"/>
</dbReference>
<protein>
    <submittedName>
        <fullName evidence="2">EAL domain-containing protein</fullName>
    </submittedName>
</protein>
<comment type="caution">
    <text evidence="2">The sequence shown here is derived from an EMBL/GenBank/DDBJ whole genome shotgun (WGS) entry which is preliminary data.</text>
</comment>
<reference evidence="2 3" key="1">
    <citation type="journal article" date="2020" name="ISME J.">
        <title>Comparative genomics reveals insights into cyanobacterial evolution and habitat adaptation.</title>
        <authorList>
            <person name="Chen M.Y."/>
            <person name="Teng W.K."/>
            <person name="Zhao L."/>
            <person name="Hu C.X."/>
            <person name="Zhou Y.K."/>
            <person name="Han B.P."/>
            <person name="Song L.R."/>
            <person name="Shu W.S."/>
        </authorList>
    </citation>
    <scope>NUCLEOTIDE SEQUENCE [LARGE SCALE GENOMIC DNA]</scope>
    <source>
        <strain evidence="2 3">FACHB-723</strain>
    </source>
</reference>
<dbReference type="Pfam" id="PF00563">
    <property type="entry name" value="EAL"/>
    <property type="match status" value="1"/>
</dbReference>
<dbReference type="InterPro" id="IPR050706">
    <property type="entry name" value="Cyclic-di-GMP_PDE-like"/>
</dbReference>
<dbReference type="Gene3D" id="3.20.20.450">
    <property type="entry name" value="EAL domain"/>
    <property type="match status" value="1"/>
</dbReference>
<gene>
    <name evidence="2" type="ORF">H6F41_15190</name>
</gene>
<dbReference type="PANTHER" id="PTHR33121:SF15">
    <property type="entry name" value="BLUE LIGHT- AND TEMPERATURE-REGULATED ANTIREPRESSOR BLUF"/>
    <property type="match status" value="1"/>
</dbReference>
<dbReference type="Proteomes" id="UP000642094">
    <property type="component" value="Unassembled WGS sequence"/>
</dbReference>
<name>A0ABR8A2A9_9CYAN</name>
<dbReference type="PANTHER" id="PTHR33121">
    <property type="entry name" value="CYCLIC DI-GMP PHOSPHODIESTERASE PDEF"/>
    <property type="match status" value="1"/>
</dbReference>
<accession>A0ABR8A2A9</accession>